<feature type="domain" description="HpcH/HpaI aldolase/citrate lyase" evidence="2">
    <location>
        <begin position="63"/>
        <end position="153"/>
    </location>
</feature>
<organism evidence="3 4">
    <name type="scientific">Helicobacter canis NCTC 12740</name>
    <dbReference type="NCBI Taxonomy" id="1357399"/>
    <lineage>
        <taxon>Bacteria</taxon>
        <taxon>Pseudomonadati</taxon>
        <taxon>Campylobacterota</taxon>
        <taxon>Epsilonproteobacteria</taxon>
        <taxon>Campylobacterales</taxon>
        <taxon>Helicobacteraceae</taxon>
        <taxon>Helicobacter</taxon>
    </lineage>
</organism>
<dbReference type="OrthoDB" id="86160at2"/>
<dbReference type="Gene3D" id="3.20.20.60">
    <property type="entry name" value="Phosphoenolpyruvate-binding domains"/>
    <property type="match status" value="1"/>
</dbReference>
<dbReference type="SUPFAM" id="SSF51621">
    <property type="entry name" value="Phosphoenolpyruvate/pyruvate domain"/>
    <property type="match status" value="1"/>
</dbReference>
<dbReference type="PATRIC" id="fig|1357399.3.peg.523"/>
<reference evidence="3 4" key="1">
    <citation type="submission" date="2013-10" db="EMBL/GenBank/DDBJ databases">
        <title>The Genome Sequence of Helicobacter canis NCTC 12740.</title>
        <authorList>
            <consortium name="The Broad Institute Genomics Platform"/>
            <person name="Earl A."/>
            <person name="Fox J.G."/>
            <person name="Shen Z."/>
            <person name="Young S.K."/>
            <person name="Zeng Q."/>
            <person name="Gargeya S."/>
            <person name="Fitzgerald M."/>
            <person name="Abouelleil A."/>
            <person name="Alvarado L."/>
            <person name="Chapman S.B."/>
            <person name="Gainer-Dewar J."/>
            <person name="Goldberg J."/>
            <person name="Griggs A."/>
            <person name="Gujja S."/>
            <person name="Hansen M."/>
            <person name="Howarth C."/>
            <person name="Imamovic A."/>
            <person name="Ireland A."/>
            <person name="Larimer J."/>
            <person name="McCowan C."/>
            <person name="Murphy C."/>
            <person name="Pearson M."/>
            <person name="Poon T.W."/>
            <person name="Priest M."/>
            <person name="Roberts A."/>
            <person name="Saif S."/>
            <person name="Shea T."/>
            <person name="Sykes S."/>
            <person name="Wortman J."/>
            <person name="Nusbaum C."/>
            <person name="Birren B."/>
        </authorList>
    </citation>
    <scope>NUCLEOTIDE SEQUENCE [LARGE SCALE GENOMIC DNA]</scope>
    <source>
        <strain evidence="3 4">NCTC 12740</strain>
    </source>
</reference>
<dbReference type="STRING" id="1357399.HMPREF2087_00499"/>
<name>V8CLG5_9HELI</name>
<dbReference type="InterPro" id="IPR040442">
    <property type="entry name" value="Pyrv_kinase-like_dom_sf"/>
</dbReference>
<protein>
    <recommendedName>
        <fullName evidence="2">HpcH/HpaI aldolase/citrate lyase domain-containing protein</fullName>
    </recommendedName>
</protein>
<accession>V8CLG5</accession>
<evidence type="ECO:0000259" key="2">
    <source>
        <dbReference type="Pfam" id="PF03328"/>
    </source>
</evidence>
<dbReference type="GO" id="GO:0003824">
    <property type="term" value="F:catalytic activity"/>
    <property type="evidence" value="ECO:0007669"/>
    <property type="project" value="InterPro"/>
</dbReference>
<dbReference type="InterPro" id="IPR015813">
    <property type="entry name" value="Pyrv/PenolPyrv_kinase-like_dom"/>
</dbReference>
<dbReference type="AlphaFoldDB" id="V8CLG5"/>
<dbReference type="HOGENOM" id="CLU_091711_0_0_7"/>
<sequence length="268" mass="29738">MNALELKMVDVLKDLHQNYGVVGVKAEFEAEGTRLEEAMRLKEVVSKSGLDLTIKIGGCEAIKDMQEAKLLGVSHIVAPMIETAYALEKYVNAASQVFANDNVSYLINIETITGFNNLQEICASSAFKEISGIVLGRVDMTGSLGLNRDEIHSQKILQIATDLANVCIGLKKDLVIGGGVSIHSLPFFNNLPPQSLARFETRKVIFNASVAMSNPHIADGLMKAVYFELLWLRNKREFYQSIYEEDSARIAMLEERYGKLLQEHNKGL</sequence>
<dbReference type="Proteomes" id="UP000018688">
    <property type="component" value="Unassembled WGS sequence"/>
</dbReference>
<evidence type="ECO:0000256" key="1">
    <source>
        <dbReference type="ARBA" id="ARBA00022723"/>
    </source>
</evidence>
<keyword evidence="1" id="KW-0479">Metal-binding</keyword>
<proteinExistence type="predicted"/>
<dbReference type="GO" id="GO:0046872">
    <property type="term" value="F:metal ion binding"/>
    <property type="evidence" value="ECO:0007669"/>
    <property type="project" value="UniProtKB-KW"/>
</dbReference>
<dbReference type="EMBL" id="AZJJ01000001">
    <property type="protein sequence ID" value="ETD27581.1"/>
    <property type="molecule type" value="Genomic_DNA"/>
</dbReference>
<dbReference type="Pfam" id="PF03328">
    <property type="entry name" value="HpcH_HpaI"/>
    <property type="match status" value="1"/>
</dbReference>
<evidence type="ECO:0000313" key="3">
    <source>
        <dbReference type="EMBL" id="ETD27581.1"/>
    </source>
</evidence>
<dbReference type="InterPro" id="IPR005000">
    <property type="entry name" value="Aldolase/citrate-lyase_domain"/>
</dbReference>
<evidence type="ECO:0000313" key="4">
    <source>
        <dbReference type="Proteomes" id="UP000018688"/>
    </source>
</evidence>
<keyword evidence="4" id="KW-1185">Reference proteome</keyword>
<gene>
    <name evidence="3" type="ORF">HMPREF2087_00499</name>
</gene>
<comment type="caution">
    <text evidence="3">The sequence shown here is derived from an EMBL/GenBank/DDBJ whole genome shotgun (WGS) entry which is preliminary data.</text>
</comment>
<dbReference type="eggNOG" id="COG3836">
    <property type="taxonomic scope" value="Bacteria"/>
</dbReference>
<dbReference type="RefSeq" id="WP_023929414.1">
    <property type="nucleotide sequence ID" value="NZ_KI669458.1"/>
</dbReference>